<protein>
    <submittedName>
        <fullName evidence="2 4">Acetyltransferase</fullName>
    </submittedName>
    <submittedName>
        <fullName evidence="3">N-acetyltransferase</fullName>
    </submittedName>
</protein>
<keyword evidence="7" id="KW-1185">Reference proteome</keyword>
<reference evidence="4 5" key="1">
    <citation type="submission" date="2018-06" db="EMBL/GenBank/DDBJ databases">
        <authorList>
            <consortium name="Pathogen Informatics"/>
            <person name="Doyle S."/>
        </authorList>
    </citation>
    <scope>NUCLEOTIDE SEQUENCE [LARGE SCALE GENOMIC DNA]</scope>
    <source>
        <strain evidence="4 5">NCTC11155</strain>
    </source>
</reference>
<evidence type="ECO:0000313" key="4">
    <source>
        <dbReference type="EMBL" id="SUV43054.1"/>
    </source>
</evidence>
<dbReference type="GO" id="GO:0016747">
    <property type="term" value="F:acyltransferase activity, transferring groups other than amino-acyl groups"/>
    <property type="evidence" value="ECO:0007669"/>
    <property type="project" value="InterPro"/>
</dbReference>
<gene>
    <name evidence="3" type="ORF">EAJ03_04425</name>
    <name evidence="2" type="ORF">F2Z23_04425</name>
    <name evidence="4" type="ORF">NCTC11155_02443</name>
</gene>
<organism evidence="4 5">
    <name type="scientific">Bacteroides eggerthii</name>
    <dbReference type="NCBI Taxonomy" id="28111"/>
    <lineage>
        <taxon>Bacteria</taxon>
        <taxon>Pseudomonadati</taxon>
        <taxon>Bacteroidota</taxon>
        <taxon>Bacteroidia</taxon>
        <taxon>Bacteroidales</taxon>
        <taxon>Bacteroidaceae</taxon>
        <taxon>Bacteroides</taxon>
    </lineage>
</organism>
<dbReference type="PANTHER" id="PTHR43792">
    <property type="entry name" value="GNAT FAMILY, PUTATIVE (AFU_ORTHOLOGUE AFUA_3G00765)-RELATED-RELATED"/>
    <property type="match status" value="1"/>
</dbReference>
<dbReference type="GeneID" id="93069199"/>
<dbReference type="PROSITE" id="PS51186">
    <property type="entry name" value="GNAT"/>
    <property type="match status" value="1"/>
</dbReference>
<dbReference type="RefSeq" id="WP_004291602.1">
    <property type="nucleotide sequence ID" value="NZ_CABKNQ010000017.1"/>
</dbReference>
<dbReference type="EMBL" id="RCXL01000004">
    <property type="protein sequence ID" value="RYT77270.1"/>
    <property type="molecule type" value="Genomic_DNA"/>
</dbReference>
<dbReference type="SUPFAM" id="SSF55729">
    <property type="entry name" value="Acyl-CoA N-acyltransferases (Nat)"/>
    <property type="match status" value="1"/>
</dbReference>
<dbReference type="InterPro" id="IPR051531">
    <property type="entry name" value="N-acetyltransferase"/>
</dbReference>
<dbReference type="InterPro" id="IPR000182">
    <property type="entry name" value="GNAT_dom"/>
</dbReference>
<dbReference type="PANTHER" id="PTHR43792:SF1">
    <property type="entry name" value="N-ACETYLTRANSFERASE DOMAIN-CONTAINING PROTEIN"/>
    <property type="match status" value="1"/>
</dbReference>
<proteinExistence type="predicted"/>
<dbReference type="AlphaFoldDB" id="A0A380Z9N6"/>
<dbReference type="InterPro" id="IPR016181">
    <property type="entry name" value="Acyl_CoA_acyltransferase"/>
</dbReference>
<evidence type="ECO:0000313" key="3">
    <source>
        <dbReference type="EMBL" id="RYT77270.1"/>
    </source>
</evidence>
<sequence length="175" mass="20291">MVYIETPRLLLRDWEEEDFVVFSEMNSSPSVMKYFLHPLSEEESLVLFDAVRSDFLRYGYGGYAVEQKSDGAFVGFTGFHNFSFDVDFAPGIEIAWRLKQEYWNRGYATEAAKACLDYAKENLPFTTVWAFTALPNKPSQRVMQKIGMEFEKNFMHPSVTDGHPLKEHVLYKSLL</sequence>
<accession>A0A380Z9N6</accession>
<reference evidence="3 6" key="3">
    <citation type="journal article" date="2019" name="Science, e1252229">
        <title>Invertible promoters mediate bacterial phase variation, antibiotic resistance, and host adaptation in the gut.</title>
        <authorList>
            <person name="Jiang X."/>
            <person name="Hall A.B."/>
            <person name="Arthur T.D."/>
            <person name="Plichta D.R."/>
            <person name="Covington C.T."/>
            <person name="Poyet M."/>
            <person name="Crothers J."/>
            <person name="Moses P.L."/>
            <person name="Tolonen A.C."/>
            <person name="Vlamakis H."/>
            <person name="Alm E.J."/>
            <person name="Xavier R.J."/>
        </authorList>
    </citation>
    <scope>NUCLEOTIDE SEQUENCE [LARGE SCALE GENOMIC DNA]</scope>
    <source>
        <strain evidence="3">Bj_0095</strain>
        <strain evidence="6">bj_0095</strain>
    </source>
</reference>
<evidence type="ECO:0000313" key="7">
    <source>
        <dbReference type="Proteomes" id="UP000335496"/>
    </source>
</evidence>
<dbReference type="STRING" id="483216.BACEGG_03130"/>
<keyword evidence="4" id="KW-0808">Transferase</keyword>
<evidence type="ECO:0000313" key="6">
    <source>
        <dbReference type="Proteomes" id="UP000291917"/>
    </source>
</evidence>
<dbReference type="OrthoDB" id="9788916at2"/>
<evidence type="ECO:0000313" key="5">
    <source>
        <dbReference type="Proteomes" id="UP000254424"/>
    </source>
</evidence>
<dbReference type="EMBL" id="VVZX01000004">
    <property type="protein sequence ID" value="KAA5275940.1"/>
    <property type="molecule type" value="Genomic_DNA"/>
</dbReference>
<dbReference type="Proteomes" id="UP000335496">
    <property type="component" value="Unassembled WGS sequence"/>
</dbReference>
<dbReference type="Pfam" id="PF13302">
    <property type="entry name" value="Acetyltransf_3"/>
    <property type="match status" value="1"/>
</dbReference>
<evidence type="ECO:0000259" key="1">
    <source>
        <dbReference type="PROSITE" id="PS51186"/>
    </source>
</evidence>
<feature type="domain" description="N-acetyltransferase" evidence="1">
    <location>
        <begin position="9"/>
        <end position="175"/>
    </location>
</feature>
<dbReference type="EMBL" id="UFSX01000002">
    <property type="protein sequence ID" value="SUV43054.1"/>
    <property type="molecule type" value="Genomic_DNA"/>
</dbReference>
<reference evidence="2 7" key="2">
    <citation type="journal article" date="2019" name="Nat. Med.">
        <title>A library of human gut bacterial isolates paired with longitudinal multiomics data enables mechanistic microbiome research.</title>
        <authorList>
            <person name="Poyet M."/>
            <person name="Groussin M."/>
            <person name="Gibbons S.M."/>
            <person name="Avila-Pacheco J."/>
            <person name="Jiang X."/>
            <person name="Kearney S.M."/>
            <person name="Perrotta A.R."/>
            <person name="Berdy B."/>
            <person name="Zhao S."/>
            <person name="Lieberman T.D."/>
            <person name="Swanson P.K."/>
            <person name="Smith M."/>
            <person name="Roesemann S."/>
            <person name="Alexander J.E."/>
            <person name="Rich S.A."/>
            <person name="Livny J."/>
            <person name="Vlamakis H."/>
            <person name="Clish C."/>
            <person name="Bullock K."/>
            <person name="Deik A."/>
            <person name="Scott J."/>
            <person name="Pierce K.A."/>
            <person name="Xavier R.J."/>
            <person name="Alm E.J."/>
        </authorList>
    </citation>
    <scope>NUCLEOTIDE SEQUENCE [LARGE SCALE GENOMIC DNA]</scope>
    <source>
        <strain evidence="2 7">BIOML-A1</strain>
    </source>
</reference>
<name>A0A380Z9N6_9BACE</name>
<dbReference type="Gene3D" id="3.40.630.30">
    <property type="match status" value="1"/>
</dbReference>
<dbReference type="Proteomes" id="UP000254424">
    <property type="component" value="Unassembled WGS sequence"/>
</dbReference>
<evidence type="ECO:0000313" key="2">
    <source>
        <dbReference type="EMBL" id="KAA5275940.1"/>
    </source>
</evidence>
<dbReference type="Proteomes" id="UP000291917">
    <property type="component" value="Unassembled WGS sequence"/>
</dbReference>